<evidence type="ECO:0000256" key="8">
    <source>
        <dbReference type="ARBA" id="ARBA00023136"/>
    </source>
</evidence>
<evidence type="ECO:0000256" key="6">
    <source>
        <dbReference type="ARBA" id="ARBA00022729"/>
    </source>
</evidence>
<evidence type="ECO:0000256" key="11">
    <source>
        <dbReference type="SAM" id="Phobius"/>
    </source>
</evidence>
<keyword evidence="13" id="KW-1185">Reference proteome</keyword>
<name>A0A841JTR7_9BACT</name>
<dbReference type="AlphaFoldDB" id="A0A841JTR7"/>
<dbReference type="EMBL" id="JACHEK010000001">
    <property type="protein sequence ID" value="MBB6142361.1"/>
    <property type="molecule type" value="Genomic_DNA"/>
</dbReference>
<organism evidence="12 13">
    <name type="scientific">Silvibacterium bohemicum</name>
    <dbReference type="NCBI Taxonomy" id="1577686"/>
    <lineage>
        <taxon>Bacteria</taxon>
        <taxon>Pseudomonadati</taxon>
        <taxon>Acidobacteriota</taxon>
        <taxon>Terriglobia</taxon>
        <taxon>Terriglobales</taxon>
        <taxon>Acidobacteriaceae</taxon>
        <taxon>Silvibacterium</taxon>
    </lineage>
</organism>
<evidence type="ECO:0000256" key="5">
    <source>
        <dbReference type="ARBA" id="ARBA00022692"/>
    </source>
</evidence>
<evidence type="ECO:0000313" key="13">
    <source>
        <dbReference type="Proteomes" id="UP000538666"/>
    </source>
</evidence>
<accession>A0A841JTR7</accession>
<dbReference type="Proteomes" id="UP000538666">
    <property type="component" value="Unassembled WGS sequence"/>
</dbReference>
<dbReference type="Pfam" id="PF17090">
    <property type="entry name" value="Ytca"/>
    <property type="match status" value="1"/>
</dbReference>
<keyword evidence="5 11" id="KW-0812">Transmembrane</keyword>
<evidence type="ECO:0000256" key="10">
    <source>
        <dbReference type="ARBA" id="ARBA00023288"/>
    </source>
</evidence>
<feature type="transmembrane region" description="Helical" evidence="11">
    <location>
        <begin position="56"/>
        <end position="79"/>
    </location>
</feature>
<proteinExistence type="inferred from homology"/>
<evidence type="ECO:0000256" key="1">
    <source>
        <dbReference type="ARBA" id="ARBA00004141"/>
    </source>
</evidence>
<sequence length="111" mass="12575">MKRKDGTTVMKQRGWEEELRLVQLLQKSMAPLLGLGGFSLLAGCGRAPSFNILGSFFPAWLICMIVGIVLAGITNWVLARFKRDRLIQWTIVTYPCLAAFFAFTLWLIFFS</sequence>
<evidence type="ECO:0000256" key="7">
    <source>
        <dbReference type="ARBA" id="ARBA00022989"/>
    </source>
</evidence>
<keyword evidence="4" id="KW-1003">Cell membrane</keyword>
<feature type="transmembrane region" description="Helical" evidence="11">
    <location>
        <begin position="91"/>
        <end position="109"/>
    </location>
</feature>
<reference evidence="12 13" key="1">
    <citation type="submission" date="2020-08" db="EMBL/GenBank/DDBJ databases">
        <title>Genomic Encyclopedia of Type Strains, Phase IV (KMG-IV): sequencing the most valuable type-strain genomes for metagenomic binning, comparative biology and taxonomic classification.</title>
        <authorList>
            <person name="Goeker M."/>
        </authorList>
    </citation>
    <scope>NUCLEOTIDE SEQUENCE [LARGE SCALE GENOMIC DNA]</scope>
    <source>
        <strain evidence="12 13">DSM 103733</strain>
    </source>
</reference>
<protein>
    <recommendedName>
        <fullName evidence="3">Uncharacterized protein YtcA</fullName>
    </recommendedName>
</protein>
<keyword evidence="7 11" id="KW-1133">Transmembrane helix</keyword>
<keyword evidence="9" id="KW-0564">Palmitate</keyword>
<dbReference type="GO" id="GO:0016020">
    <property type="term" value="C:membrane"/>
    <property type="evidence" value="ECO:0007669"/>
    <property type="project" value="UniProtKB-SubCell"/>
</dbReference>
<keyword evidence="10" id="KW-0449">Lipoprotein</keyword>
<gene>
    <name evidence="12" type="ORF">HNQ77_000299</name>
</gene>
<evidence type="ECO:0000256" key="9">
    <source>
        <dbReference type="ARBA" id="ARBA00023139"/>
    </source>
</evidence>
<comment type="caution">
    <text evidence="12">The sequence shown here is derived from an EMBL/GenBank/DDBJ whole genome shotgun (WGS) entry which is preliminary data.</text>
</comment>
<comment type="similarity">
    <text evidence="2">Belongs to the YtcA family.</text>
</comment>
<dbReference type="InterPro" id="IPR031381">
    <property type="entry name" value="YtcA"/>
</dbReference>
<dbReference type="RefSeq" id="WP_231581107.1">
    <property type="nucleotide sequence ID" value="NZ_JACHEK010000001.1"/>
</dbReference>
<keyword evidence="8 11" id="KW-0472">Membrane</keyword>
<comment type="subcellular location">
    <subcellularLocation>
        <location evidence="1">Membrane</location>
        <topology evidence="1">Multi-pass membrane protein</topology>
    </subcellularLocation>
</comment>
<evidence type="ECO:0000256" key="4">
    <source>
        <dbReference type="ARBA" id="ARBA00022475"/>
    </source>
</evidence>
<evidence type="ECO:0000256" key="3">
    <source>
        <dbReference type="ARBA" id="ARBA00021237"/>
    </source>
</evidence>
<keyword evidence="6" id="KW-0732">Signal</keyword>
<evidence type="ECO:0000256" key="2">
    <source>
        <dbReference type="ARBA" id="ARBA00008208"/>
    </source>
</evidence>
<evidence type="ECO:0000313" key="12">
    <source>
        <dbReference type="EMBL" id="MBB6142361.1"/>
    </source>
</evidence>